<protein>
    <submittedName>
        <fullName evidence="1">Uncharacterized protein</fullName>
    </submittedName>
</protein>
<evidence type="ECO:0000313" key="1">
    <source>
        <dbReference type="EMBL" id="GFQ72907.1"/>
    </source>
</evidence>
<accession>A0A8X6F805</accession>
<dbReference type="AlphaFoldDB" id="A0A8X6F805"/>
<organism evidence="1 2">
    <name type="scientific">Trichonephila clavata</name>
    <name type="common">Joro spider</name>
    <name type="synonym">Nephila clavata</name>
    <dbReference type="NCBI Taxonomy" id="2740835"/>
    <lineage>
        <taxon>Eukaryota</taxon>
        <taxon>Metazoa</taxon>
        <taxon>Ecdysozoa</taxon>
        <taxon>Arthropoda</taxon>
        <taxon>Chelicerata</taxon>
        <taxon>Arachnida</taxon>
        <taxon>Araneae</taxon>
        <taxon>Araneomorphae</taxon>
        <taxon>Entelegynae</taxon>
        <taxon>Araneoidea</taxon>
        <taxon>Nephilidae</taxon>
        <taxon>Trichonephila</taxon>
    </lineage>
</organism>
<gene>
    <name evidence="1" type="ORF">TNCT_110721</name>
</gene>
<feature type="non-terminal residue" evidence="1">
    <location>
        <position position="1"/>
    </location>
</feature>
<dbReference type="Proteomes" id="UP000887116">
    <property type="component" value="Unassembled WGS sequence"/>
</dbReference>
<name>A0A8X6F805_TRICU</name>
<keyword evidence="2" id="KW-1185">Reference proteome</keyword>
<dbReference type="EMBL" id="BMAO01021222">
    <property type="protein sequence ID" value="GFQ72907.1"/>
    <property type="molecule type" value="Genomic_DNA"/>
</dbReference>
<evidence type="ECO:0000313" key="2">
    <source>
        <dbReference type="Proteomes" id="UP000887116"/>
    </source>
</evidence>
<reference evidence="1" key="1">
    <citation type="submission" date="2020-07" db="EMBL/GenBank/DDBJ databases">
        <title>Multicomponent nature underlies the extraordinary mechanical properties of spider dragline silk.</title>
        <authorList>
            <person name="Kono N."/>
            <person name="Nakamura H."/>
            <person name="Mori M."/>
            <person name="Yoshida Y."/>
            <person name="Ohtoshi R."/>
            <person name="Malay A.D."/>
            <person name="Moran D.A.P."/>
            <person name="Tomita M."/>
            <person name="Numata K."/>
            <person name="Arakawa K."/>
        </authorList>
    </citation>
    <scope>NUCLEOTIDE SEQUENCE</scope>
</reference>
<comment type="caution">
    <text evidence="1">The sequence shown here is derived from an EMBL/GenBank/DDBJ whole genome shotgun (WGS) entry which is preliminary data.</text>
</comment>
<sequence length="57" mass="6328">VSEVRISSLDLYESKSEIAVLPPDARELTDEVEGDEKEINTDEIIVNDAPVSLKVRT</sequence>
<proteinExistence type="predicted"/>